<accession>A0ABT0W873</accession>
<evidence type="ECO:0000313" key="2">
    <source>
        <dbReference type="EMBL" id="MCM2532204.1"/>
    </source>
</evidence>
<comment type="caution">
    <text evidence="2">The sequence shown here is derived from an EMBL/GenBank/DDBJ whole genome shotgun (WGS) entry which is preliminary data.</text>
</comment>
<evidence type="ECO:0000256" key="1">
    <source>
        <dbReference type="SAM" id="Phobius"/>
    </source>
</evidence>
<proteinExistence type="predicted"/>
<keyword evidence="1" id="KW-0472">Membrane</keyword>
<sequence length="153" mass="17520">MYVVATFQHSKNIEMSIADIENIGLENNKILVLPLDKRNNKTKIFDSIYDSNGQSYVDLAAILGMVFMLLGAIYGFVLEWGPILWALMGLVLGILLGFFIRYFYNRSKYHVQVKVDSRTELVVIINCAEHQEEKVKETLWGHVAFEVAIYRNG</sequence>
<protein>
    <submittedName>
        <fullName evidence="2">Uncharacterized protein</fullName>
    </submittedName>
</protein>
<feature type="transmembrane region" description="Helical" evidence="1">
    <location>
        <begin position="83"/>
        <end position="104"/>
    </location>
</feature>
<gene>
    <name evidence="2" type="ORF">NDK43_07070</name>
</gene>
<name>A0ABT0W873_9BACI</name>
<dbReference type="Proteomes" id="UP001523262">
    <property type="component" value="Unassembled WGS sequence"/>
</dbReference>
<organism evidence="2 3">
    <name type="scientific">Neobacillus pocheonensis</name>
    <dbReference type="NCBI Taxonomy" id="363869"/>
    <lineage>
        <taxon>Bacteria</taxon>
        <taxon>Bacillati</taxon>
        <taxon>Bacillota</taxon>
        <taxon>Bacilli</taxon>
        <taxon>Bacillales</taxon>
        <taxon>Bacillaceae</taxon>
        <taxon>Neobacillus</taxon>
    </lineage>
</organism>
<feature type="transmembrane region" description="Helical" evidence="1">
    <location>
        <begin position="56"/>
        <end position="77"/>
    </location>
</feature>
<keyword evidence="3" id="KW-1185">Reference proteome</keyword>
<keyword evidence="1" id="KW-0812">Transmembrane</keyword>
<keyword evidence="1" id="KW-1133">Transmembrane helix</keyword>
<reference evidence="2 3" key="1">
    <citation type="submission" date="2022-06" db="EMBL/GenBank/DDBJ databases">
        <authorList>
            <person name="Jeon C.O."/>
        </authorList>
    </citation>
    <scope>NUCLEOTIDE SEQUENCE [LARGE SCALE GENOMIC DNA]</scope>
    <source>
        <strain evidence="2 3">KCTC 13943</strain>
    </source>
</reference>
<evidence type="ECO:0000313" key="3">
    <source>
        <dbReference type="Proteomes" id="UP001523262"/>
    </source>
</evidence>
<dbReference type="EMBL" id="JAMQCR010000001">
    <property type="protein sequence ID" value="MCM2532204.1"/>
    <property type="molecule type" value="Genomic_DNA"/>
</dbReference>